<name>A0A6A4IJZ5_9AGAR</name>
<evidence type="ECO:0000259" key="2">
    <source>
        <dbReference type="Pfam" id="PF08914"/>
    </source>
</evidence>
<sequence>MPGGRNSYSEEDDALLVEYLAESGTSEGRKGKNVYQRLVENTEGRWPWSSRHPWQSWRSHYIKDEELFDLSTSDNSKKEETNAEPLRKRKTSPVVESKREQKRRKVQDVPVKKVDGSPSKGPAPSRKQTAPLAYNGFVPVSQLFRRNQPVSDDKGEGSSRDGARAQSNSTKAAPSTARTTYPTRLP</sequence>
<dbReference type="Proteomes" id="UP000799118">
    <property type="component" value="Unassembled WGS sequence"/>
</dbReference>
<gene>
    <name evidence="3" type="ORF">BT96DRAFT_527443</name>
</gene>
<feature type="compositionally biased region" description="Basic and acidic residues" evidence="1">
    <location>
        <begin position="106"/>
        <end position="115"/>
    </location>
</feature>
<dbReference type="OrthoDB" id="435460at2759"/>
<feature type="domain" description="TERF2-interacting telomeric protein 1 Myb" evidence="2">
    <location>
        <begin position="8"/>
        <end position="63"/>
    </location>
</feature>
<dbReference type="EMBL" id="ML769387">
    <property type="protein sequence ID" value="KAE9409528.1"/>
    <property type="molecule type" value="Genomic_DNA"/>
</dbReference>
<organism evidence="3 4">
    <name type="scientific">Gymnopus androsaceus JB14</name>
    <dbReference type="NCBI Taxonomy" id="1447944"/>
    <lineage>
        <taxon>Eukaryota</taxon>
        <taxon>Fungi</taxon>
        <taxon>Dikarya</taxon>
        <taxon>Basidiomycota</taxon>
        <taxon>Agaricomycotina</taxon>
        <taxon>Agaricomycetes</taxon>
        <taxon>Agaricomycetidae</taxon>
        <taxon>Agaricales</taxon>
        <taxon>Marasmiineae</taxon>
        <taxon>Omphalotaceae</taxon>
        <taxon>Gymnopus</taxon>
    </lineage>
</organism>
<dbReference type="Gene3D" id="1.10.10.60">
    <property type="entry name" value="Homeodomain-like"/>
    <property type="match status" value="1"/>
</dbReference>
<dbReference type="InterPro" id="IPR009057">
    <property type="entry name" value="Homeodomain-like_sf"/>
</dbReference>
<evidence type="ECO:0000256" key="1">
    <source>
        <dbReference type="SAM" id="MobiDB-lite"/>
    </source>
</evidence>
<feature type="compositionally biased region" description="Polar residues" evidence="1">
    <location>
        <begin position="165"/>
        <end position="186"/>
    </location>
</feature>
<feature type="compositionally biased region" description="Basic and acidic residues" evidence="1">
    <location>
        <begin position="151"/>
        <end position="163"/>
    </location>
</feature>
<dbReference type="AlphaFoldDB" id="A0A6A4IJZ5"/>
<dbReference type="InterPro" id="IPR015010">
    <property type="entry name" value="TERF2IP_Myb"/>
</dbReference>
<evidence type="ECO:0000313" key="3">
    <source>
        <dbReference type="EMBL" id="KAE9409528.1"/>
    </source>
</evidence>
<dbReference type="SUPFAM" id="SSF46689">
    <property type="entry name" value="Homeodomain-like"/>
    <property type="match status" value="1"/>
</dbReference>
<protein>
    <recommendedName>
        <fullName evidence="2">TERF2-interacting telomeric protein 1 Myb domain-containing protein</fullName>
    </recommendedName>
</protein>
<reference evidence="3" key="1">
    <citation type="journal article" date="2019" name="Environ. Microbiol.">
        <title>Fungal ecological strategies reflected in gene transcription - a case study of two litter decomposers.</title>
        <authorList>
            <person name="Barbi F."/>
            <person name="Kohler A."/>
            <person name="Barry K."/>
            <person name="Baskaran P."/>
            <person name="Daum C."/>
            <person name="Fauchery L."/>
            <person name="Ihrmark K."/>
            <person name="Kuo A."/>
            <person name="LaButti K."/>
            <person name="Lipzen A."/>
            <person name="Morin E."/>
            <person name="Grigoriev I.V."/>
            <person name="Henrissat B."/>
            <person name="Lindahl B."/>
            <person name="Martin F."/>
        </authorList>
    </citation>
    <scope>NUCLEOTIDE SEQUENCE</scope>
    <source>
        <strain evidence="3">JB14</strain>
    </source>
</reference>
<dbReference type="Pfam" id="PF08914">
    <property type="entry name" value="Myb_Rap1"/>
    <property type="match status" value="1"/>
</dbReference>
<feature type="region of interest" description="Disordered" evidence="1">
    <location>
        <begin position="68"/>
        <end position="186"/>
    </location>
</feature>
<proteinExistence type="predicted"/>
<accession>A0A6A4IJZ5</accession>
<keyword evidence="4" id="KW-1185">Reference proteome</keyword>
<dbReference type="CDD" id="cd11655">
    <property type="entry name" value="rap1_myb-like"/>
    <property type="match status" value="1"/>
</dbReference>
<evidence type="ECO:0000313" key="4">
    <source>
        <dbReference type="Proteomes" id="UP000799118"/>
    </source>
</evidence>